<dbReference type="PANTHER" id="PTHR40084:SF1">
    <property type="entry name" value="PHOSPHOTRANSFERASE"/>
    <property type="match status" value="1"/>
</dbReference>
<dbReference type="SUPFAM" id="SSF47781">
    <property type="entry name" value="RuvA domain 2-like"/>
    <property type="match status" value="1"/>
</dbReference>
<dbReference type="Gene3D" id="3.20.20.140">
    <property type="entry name" value="Metal-dependent hydrolases"/>
    <property type="match status" value="1"/>
</dbReference>
<organism evidence="1 2">
    <name type="scientific">Halothermothrix orenii (strain H 168 / OCM 544 / DSM 9562)</name>
    <dbReference type="NCBI Taxonomy" id="373903"/>
    <lineage>
        <taxon>Bacteria</taxon>
        <taxon>Bacillati</taxon>
        <taxon>Bacillota</taxon>
        <taxon>Clostridia</taxon>
        <taxon>Halanaerobiales</taxon>
        <taxon>Halothermotrichaceae</taxon>
        <taxon>Halothermothrix</taxon>
    </lineage>
</organism>
<evidence type="ECO:0008006" key="3">
    <source>
        <dbReference type="Google" id="ProtNLM"/>
    </source>
</evidence>
<gene>
    <name evidence="1" type="ordered locus">Hore_06840</name>
</gene>
<keyword evidence="2" id="KW-1185">Reference proteome</keyword>
<dbReference type="InterPro" id="IPR016195">
    <property type="entry name" value="Pol/histidinol_Pase-like"/>
</dbReference>
<dbReference type="OrthoDB" id="9810135at2"/>
<evidence type="ECO:0000313" key="1">
    <source>
        <dbReference type="EMBL" id="ACL69441.1"/>
    </source>
</evidence>
<sequence length="392" mass="43447">MQEIYADLHIHIGSACGGQPVKVTASRKLNFQNILQESLYRKGLNLVGIIDSASPLVINDIEDLLDKGIMEELPEGGVKYQDKLFIILGSEIESREENGGQAHYLAYFPFLSQIKEFSQLLGNYITNINLSSQACRLTGREILNIVDELGGLLIPAHAFTPHKSFYGRCFSGYREVFSDEEWEKIPAIELGLSADTHLADFLSELAGKSFLSNSDAHSLGKIAREYNKMRLEDINFKEFKLALQRKKGRCITYNYGLDPRLGKYYSSYCLHCQKTVPLTGGERCSLCGSQKIIMGVKDRIINISKRNKSISPPWRPPYVHQIPLADVPGVGKKTLNKLLKSFGTEMEIIHQSGVNELSELVGTRIAGNIDKARSGKASIEPGGGGVYGKVMG</sequence>
<dbReference type="eggNOG" id="COG1379">
    <property type="taxonomic scope" value="Bacteria"/>
</dbReference>
<dbReference type="PANTHER" id="PTHR40084">
    <property type="entry name" value="PHOSPHOHYDROLASE, PHP FAMILY"/>
    <property type="match status" value="1"/>
</dbReference>
<dbReference type="SUPFAM" id="SSF89550">
    <property type="entry name" value="PHP domain-like"/>
    <property type="match status" value="1"/>
</dbReference>
<dbReference type="RefSeq" id="WP_012635629.1">
    <property type="nucleotide sequence ID" value="NC_011899.1"/>
</dbReference>
<dbReference type="InterPro" id="IPR010994">
    <property type="entry name" value="RuvA_2-like"/>
</dbReference>
<evidence type="ECO:0000313" key="2">
    <source>
        <dbReference type="Proteomes" id="UP000000719"/>
    </source>
</evidence>
<dbReference type="EMBL" id="CP001098">
    <property type="protein sequence ID" value="ACL69441.1"/>
    <property type="molecule type" value="Genomic_DNA"/>
</dbReference>
<dbReference type="HOGENOM" id="CLU_060249_0_0_9"/>
<dbReference type="Gene3D" id="1.10.150.20">
    <property type="entry name" value="5' to 3' exonuclease, C-terminal subdomain"/>
    <property type="match status" value="1"/>
</dbReference>
<protein>
    <recommendedName>
        <fullName evidence="3">TIGR00375 family protein</fullName>
    </recommendedName>
</protein>
<dbReference type="STRING" id="373903.Hore_06840"/>
<dbReference type="Proteomes" id="UP000000719">
    <property type="component" value="Chromosome"/>
</dbReference>
<proteinExistence type="predicted"/>
<accession>B8CVX2</accession>
<dbReference type="KEGG" id="hor:Hore_06840"/>
<dbReference type="AlphaFoldDB" id="B8CVX2"/>
<reference evidence="1 2" key="1">
    <citation type="journal article" date="2009" name="PLoS ONE">
        <title>Genome analysis of the anaerobic thermohalophilic bacterium Halothermothrix orenii.</title>
        <authorList>
            <person name="Mavromatis K."/>
            <person name="Ivanova N."/>
            <person name="Anderson I."/>
            <person name="Lykidis A."/>
            <person name="Hooper S.D."/>
            <person name="Sun H."/>
            <person name="Kunin V."/>
            <person name="Lapidus A."/>
            <person name="Hugenholtz P."/>
            <person name="Patel B."/>
            <person name="Kyrpides N.C."/>
        </authorList>
    </citation>
    <scope>NUCLEOTIDE SEQUENCE [LARGE SCALE GENOMIC DNA]</scope>
    <source>
        <strain evidence="2">H 168 / OCM 544 / DSM 9562</strain>
    </source>
</reference>
<dbReference type="CDD" id="cd19067">
    <property type="entry name" value="PfuEndoQ-like"/>
    <property type="match status" value="1"/>
</dbReference>
<name>B8CVX2_HALOH</name>